<dbReference type="RefSeq" id="WP_192763002.1">
    <property type="nucleotide sequence ID" value="NZ_JADBDZ010000001.1"/>
</dbReference>
<organism evidence="1 2">
    <name type="scientific">Actinomadura algeriensis</name>
    <dbReference type="NCBI Taxonomy" id="1679523"/>
    <lineage>
        <taxon>Bacteria</taxon>
        <taxon>Bacillati</taxon>
        <taxon>Actinomycetota</taxon>
        <taxon>Actinomycetes</taxon>
        <taxon>Streptosporangiales</taxon>
        <taxon>Thermomonosporaceae</taxon>
        <taxon>Actinomadura</taxon>
    </lineage>
</organism>
<evidence type="ECO:0000313" key="2">
    <source>
        <dbReference type="Proteomes" id="UP000627838"/>
    </source>
</evidence>
<comment type="caution">
    <text evidence="1">The sequence shown here is derived from an EMBL/GenBank/DDBJ whole genome shotgun (WGS) entry which is preliminary data.</text>
</comment>
<sequence>MTLRERWMPGRKSGRTLYIHQGDEEYGQLVGTVDTPALAARICDAMNARPERWWVHVPVLSDAFQVEMLQDDDERGLWWGNQIVGHAVRREHGQWAATGRDGVPLPPGAALEVRHATAEAALIQARDAWRQRDVHVSHDLGEDYWIEPRAAAGVDSLWLGRIHLGYVRPCPDGTYEAFTTNNEQLEPDHSDGRRNFPTRDEGLLAVRGAWRTHLRRILRVTGQPH</sequence>
<proteinExistence type="predicted"/>
<name>A0ABR9K2I1_9ACTN</name>
<reference evidence="1 2" key="1">
    <citation type="submission" date="2020-10" db="EMBL/GenBank/DDBJ databases">
        <title>Sequencing the genomes of 1000 actinobacteria strains.</title>
        <authorList>
            <person name="Klenk H.-P."/>
        </authorList>
    </citation>
    <scope>NUCLEOTIDE SEQUENCE [LARGE SCALE GENOMIC DNA]</scope>
    <source>
        <strain evidence="1 2">DSM 46744</strain>
    </source>
</reference>
<accession>A0ABR9K2I1</accession>
<dbReference type="Proteomes" id="UP000627838">
    <property type="component" value="Unassembled WGS sequence"/>
</dbReference>
<dbReference type="EMBL" id="JADBDZ010000001">
    <property type="protein sequence ID" value="MBE1537070.1"/>
    <property type="molecule type" value="Genomic_DNA"/>
</dbReference>
<gene>
    <name evidence="1" type="ORF">H4W34_006903</name>
</gene>
<keyword evidence="2" id="KW-1185">Reference proteome</keyword>
<evidence type="ECO:0000313" key="1">
    <source>
        <dbReference type="EMBL" id="MBE1537070.1"/>
    </source>
</evidence>
<protein>
    <submittedName>
        <fullName evidence="1">Uncharacterized protein</fullName>
    </submittedName>
</protein>